<dbReference type="EMBL" id="DWXZ01000154">
    <property type="protein sequence ID" value="HJB37874.1"/>
    <property type="molecule type" value="Genomic_DNA"/>
</dbReference>
<evidence type="ECO:0000259" key="6">
    <source>
        <dbReference type="Pfam" id="PF17389"/>
    </source>
</evidence>
<proteinExistence type="predicted"/>
<dbReference type="PANTHER" id="PTHR33307:SF6">
    <property type="entry name" value="ALPHA-RHAMNOSIDASE (EUROFUNG)-RELATED"/>
    <property type="match status" value="1"/>
</dbReference>
<evidence type="ECO:0000259" key="5">
    <source>
        <dbReference type="Pfam" id="PF08531"/>
    </source>
</evidence>
<dbReference type="InterPro" id="IPR013783">
    <property type="entry name" value="Ig-like_fold"/>
</dbReference>
<dbReference type="Pfam" id="PF25788">
    <property type="entry name" value="Ig_Rha78A_N"/>
    <property type="match status" value="1"/>
</dbReference>
<dbReference type="InterPro" id="IPR012341">
    <property type="entry name" value="6hp_glycosidase-like_sf"/>
</dbReference>
<evidence type="ECO:0000313" key="8">
    <source>
        <dbReference type="EMBL" id="HJB37874.1"/>
    </source>
</evidence>
<dbReference type="Gene3D" id="2.60.420.10">
    <property type="entry name" value="Maltose phosphorylase, domain 3"/>
    <property type="match status" value="1"/>
</dbReference>
<reference evidence="8" key="2">
    <citation type="submission" date="2021-04" db="EMBL/GenBank/DDBJ databases">
        <authorList>
            <person name="Gilroy R."/>
        </authorList>
    </citation>
    <scope>NUCLEOTIDE SEQUENCE</scope>
    <source>
        <strain evidence="8">ChiBcolR8-3208</strain>
    </source>
</reference>
<dbReference type="Gene3D" id="2.60.40.10">
    <property type="entry name" value="Immunoglobulins"/>
    <property type="match status" value="1"/>
</dbReference>
<dbReference type="Pfam" id="PF17389">
    <property type="entry name" value="Bac_rhamnosid6H"/>
    <property type="match status" value="1"/>
</dbReference>
<dbReference type="Pfam" id="PF17390">
    <property type="entry name" value="Bac_rhamnosid_C"/>
    <property type="match status" value="1"/>
</dbReference>
<dbReference type="EC" id="3.2.1.40" evidence="2"/>
<dbReference type="Gene3D" id="1.50.10.10">
    <property type="match status" value="1"/>
</dbReference>
<dbReference type="InterPro" id="IPR013737">
    <property type="entry name" value="Bac_rhamnosid_N"/>
</dbReference>
<keyword evidence="3 8" id="KW-0378">Hydrolase</keyword>
<protein>
    <recommendedName>
        <fullName evidence="2">alpha-L-rhamnosidase</fullName>
        <ecNumber evidence="2">3.2.1.40</ecNumber>
    </recommendedName>
</protein>
<sequence>MNAVNLKTEYLRDPMGIDVERPRLFWNCQHGRRQTAFQVVCKDGKGKPLWDSGKREGDSMRVRYGGSPLKSRQCVLWQVRIWDEAGKAGPWSETAAFEMGLLRREDWSARWITGDYRPRKKRRYPVDLFRREIPVDQGLVSARLYITACGLYEARCNGTKAGMFCLAPGLTDYRRRVQYQTYDVTRLLHPGANELTVQLADGWYRGSVGAWGIRNAYGTETKFLAQLELEYGDGSRCVVGSDGAWQWSNDGPLRFADNKDGEVVEAWRVPSYRGKARVTKHPVIPCASNNVPVTEHERFTPDISVAPNGKLLLDFHQNIAGYLDFQVNAHKGDRLFFRFGELLDKDGNLTLDNIQCKKKNGTATPLQQIEYRCKEGLNRYKTTFAVFGFQYAEVETELPLSPEDVKVVAVYSDLEETGKFACSDPLLERFYEITKWSTKGNSLDIPTDCPTRERHGWTGDAQIFFQTAGYLFDYAAFSEKYLRDVFDWQKKSGRLPQVAPYGGVDFYMWPMNGSVGWSDLGILLPYRFWKLYGDREILRRWYEPMKRYARFMMKRCGTWGGPFAARVKLKGKGKRYLVNAGQSYGEWLEPADVHPMDWKDMASPHPEVSTAYTAYVLGLMGEIAQEMGEEQEASLYWKYAEGCKVAYQELVELPKYSLDTDRQAQLVRPLAFGLLNNRQAEFARQRLLQAMEHYRWRVGTGFLSTPLILNVLASIDIEAAYRLLENKQMPGWLYMVEKGATTVWENWEGTQAKNPASLNHYSKGAVCQWLFETMCGIRVAGENRFLLHPQPGGHFDWAEASYRSIYGEVGCKWEKSESQIVYTIHIPDNCSAEVQIPGLSACVVDAGEYQYVVSLNHGR</sequence>
<feature type="domain" description="Alpha-L-rhamnosidase six-hairpin glycosidase" evidence="6">
    <location>
        <begin position="416"/>
        <end position="773"/>
    </location>
</feature>
<feature type="domain" description="Bacterial alpha-L-rhamnosidase N-terminal" evidence="5">
    <location>
        <begin position="140"/>
        <end position="292"/>
    </location>
</feature>
<dbReference type="InterPro" id="IPR008928">
    <property type="entry name" value="6-hairpin_glycosidase_sf"/>
</dbReference>
<evidence type="ECO:0000259" key="4">
    <source>
        <dbReference type="Pfam" id="PF05592"/>
    </source>
</evidence>
<dbReference type="InterPro" id="IPR016007">
    <property type="entry name" value="Alpha_rhamnosid"/>
</dbReference>
<dbReference type="PIRSF" id="PIRSF010631">
    <property type="entry name" value="A-rhamnsds"/>
    <property type="match status" value="1"/>
</dbReference>
<evidence type="ECO:0000256" key="3">
    <source>
        <dbReference type="ARBA" id="ARBA00022801"/>
    </source>
</evidence>
<dbReference type="InterPro" id="IPR008902">
    <property type="entry name" value="Rhamnosid_concanavalin"/>
</dbReference>
<dbReference type="InterPro" id="IPR035398">
    <property type="entry name" value="Bac_rhamnosid_C"/>
</dbReference>
<dbReference type="PANTHER" id="PTHR33307">
    <property type="entry name" value="ALPHA-RHAMNOSIDASE (EUROFUNG)"/>
    <property type="match status" value="1"/>
</dbReference>
<organism evidence="8 9">
    <name type="scientific">Candidatus Acutalibacter ornithocaccae</name>
    <dbReference type="NCBI Taxonomy" id="2838416"/>
    <lineage>
        <taxon>Bacteria</taxon>
        <taxon>Bacillati</taxon>
        <taxon>Bacillota</taxon>
        <taxon>Clostridia</taxon>
        <taxon>Eubacteriales</taxon>
        <taxon>Acutalibacteraceae</taxon>
        <taxon>Acutalibacter</taxon>
    </lineage>
</organism>
<dbReference type="Pfam" id="PF05592">
    <property type="entry name" value="Bac_rhamnosid"/>
    <property type="match status" value="1"/>
</dbReference>
<dbReference type="Gene3D" id="2.60.120.260">
    <property type="entry name" value="Galactose-binding domain-like"/>
    <property type="match status" value="2"/>
</dbReference>
<accession>A0A9D2LZJ0</accession>
<evidence type="ECO:0000259" key="7">
    <source>
        <dbReference type="Pfam" id="PF17390"/>
    </source>
</evidence>
<name>A0A9D2LZJ0_9FIRM</name>
<dbReference type="GO" id="GO:0030596">
    <property type="term" value="F:alpha-L-rhamnosidase activity"/>
    <property type="evidence" value="ECO:0007669"/>
    <property type="project" value="UniProtKB-EC"/>
</dbReference>
<comment type="catalytic activity">
    <reaction evidence="1">
        <text>Hydrolysis of terminal non-reducing alpha-L-rhamnose residues in alpha-L-rhamnosides.</text>
        <dbReference type="EC" id="3.2.1.40"/>
    </reaction>
</comment>
<comment type="caution">
    <text evidence="8">The sequence shown here is derived from an EMBL/GenBank/DDBJ whole genome shotgun (WGS) entry which is preliminary data.</text>
</comment>
<feature type="domain" description="Alpha-L-rhamnosidase concanavalin-like" evidence="4">
    <location>
        <begin position="307"/>
        <end position="409"/>
    </location>
</feature>
<dbReference type="SUPFAM" id="SSF48208">
    <property type="entry name" value="Six-hairpin glycosidases"/>
    <property type="match status" value="1"/>
</dbReference>
<reference evidence="8" key="1">
    <citation type="journal article" date="2021" name="PeerJ">
        <title>Extensive microbial diversity within the chicken gut microbiome revealed by metagenomics and culture.</title>
        <authorList>
            <person name="Gilroy R."/>
            <person name="Ravi A."/>
            <person name="Getino M."/>
            <person name="Pursley I."/>
            <person name="Horton D.L."/>
            <person name="Alikhan N.F."/>
            <person name="Baker D."/>
            <person name="Gharbi K."/>
            <person name="Hall N."/>
            <person name="Watson M."/>
            <person name="Adriaenssens E.M."/>
            <person name="Foster-Nyarko E."/>
            <person name="Jarju S."/>
            <person name="Secka A."/>
            <person name="Antonio M."/>
            <person name="Oren A."/>
            <person name="Chaudhuri R.R."/>
            <person name="La Ragione R."/>
            <person name="Hildebrand F."/>
            <person name="Pallen M.J."/>
        </authorList>
    </citation>
    <scope>NUCLEOTIDE SEQUENCE</scope>
    <source>
        <strain evidence="8">ChiBcolR8-3208</strain>
    </source>
</reference>
<dbReference type="InterPro" id="IPR035396">
    <property type="entry name" value="Bac_rhamnosid6H"/>
</dbReference>
<evidence type="ECO:0000256" key="2">
    <source>
        <dbReference type="ARBA" id="ARBA00012652"/>
    </source>
</evidence>
<feature type="domain" description="Alpha-L-rhamnosidase C-terminal" evidence="7">
    <location>
        <begin position="784"/>
        <end position="839"/>
    </location>
</feature>
<dbReference type="Pfam" id="PF08531">
    <property type="entry name" value="Bac_rhamnosid_N"/>
    <property type="match status" value="1"/>
</dbReference>
<dbReference type="GO" id="GO:0005975">
    <property type="term" value="P:carbohydrate metabolic process"/>
    <property type="evidence" value="ECO:0007669"/>
    <property type="project" value="InterPro"/>
</dbReference>
<dbReference type="AlphaFoldDB" id="A0A9D2LZJ0"/>
<evidence type="ECO:0000256" key="1">
    <source>
        <dbReference type="ARBA" id="ARBA00001445"/>
    </source>
</evidence>
<dbReference type="Proteomes" id="UP000824214">
    <property type="component" value="Unassembled WGS sequence"/>
</dbReference>
<evidence type="ECO:0000313" key="9">
    <source>
        <dbReference type="Proteomes" id="UP000824214"/>
    </source>
</evidence>
<gene>
    <name evidence="8" type="ORF">H9942_07385</name>
</gene>